<dbReference type="EMBL" id="JAYMYQ010000003">
    <property type="protein sequence ID" value="KAK7345476.1"/>
    <property type="molecule type" value="Genomic_DNA"/>
</dbReference>
<gene>
    <name evidence="1" type="ORF">VNO77_16080</name>
</gene>
<sequence length="143" mass="16395">MIVTNHEASHVEARSVVKDDVREGYFVILAMKNEDEKVYCLNDSSFLGVLHQAWEEYGFKQQELLWASRIAEHSRLDSECTADKYPMVHRREQVKTNCNKTDLIQFGSLGPFSLLNSSLFVQDTQTPGFSSKLESIHLGRKRS</sequence>
<reference evidence="1 2" key="1">
    <citation type="submission" date="2024-01" db="EMBL/GenBank/DDBJ databases">
        <title>The genomes of 5 underutilized Papilionoideae crops provide insights into root nodulation and disease resistanc.</title>
        <authorList>
            <person name="Jiang F."/>
        </authorList>
    </citation>
    <scope>NUCLEOTIDE SEQUENCE [LARGE SCALE GENOMIC DNA]</scope>
    <source>
        <strain evidence="1">LVBAO_FW01</strain>
        <tissue evidence="1">Leaves</tissue>
    </source>
</reference>
<evidence type="ECO:0000313" key="2">
    <source>
        <dbReference type="Proteomes" id="UP001367508"/>
    </source>
</evidence>
<protein>
    <submittedName>
        <fullName evidence="1">Uncharacterized protein</fullName>
    </submittedName>
</protein>
<keyword evidence="2" id="KW-1185">Reference proteome</keyword>
<accession>A0AAN9M148</accession>
<dbReference type="Proteomes" id="UP001367508">
    <property type="component" value="Unassembled WGS sequence"/>
</dbReference>
<comment type="caution">
    <text evidence="1">The sequence shown here is derived from an EMBL/GenBank/DDBJ whole genome shotgun (WGS) entry which is preliminary data.</text>
</comment>
<evidence type="ECO:0000313" key="1">
    <source>
        <dbReference type="EMBL" id="KAK7345476.1"/>
    </source>
</evidence>
<name>A0AAN9M148_CANGL</name>
<dbReference type="AlphaFoldDB" id="A0AAN9M148"/>
<proteinExistence type="predicted"/>
<organism evidence="1 2">
    <name type="scientific">Canavalia gladiata</name>
    <name type="common">Sword bean</name>
    <name type="synonym">Dolichos gladiatus</name>
    <dbReference type="NCBI Taxonomy" id="3824"/>
    <lineage>
        <taxon>Eukaryota</taxon>
        <taxon>Viridiplantae</taxon>
        <taxon>Streptophyta</taxon>
        <taxon>Embryophyta</taxon>
        <taxon>Tracheophyta</taxon>
        <taxon>Spermatophyta</taxon>
        <taxon>Magnoliopsida</taxon>
        <taxon>eudicotyledons</taxon>
        <taxon>Gunneridae</taxon>
        <taxon>Pentapetalae</taxon>
        <taxon>rosids</taxon>
        <taxon>fabids</taxon>
        <taxon>Fabales</taxon>
        <taxon>Fabaceae</taxon>
        <taxon>Papilionoideae</taxon>
        <taxon>50 kb inversion clade</taxon>
        <taxon>NPAAA clade</taxon>
        <taxon>indigoferoid/millettioid clade</taxon>
        <taxon>Phaseoleae</taxon>
        <taxon>Canavalia</taxon>
    </lineage>
</organism>